<dbReference type="EMBL" id="AP018042">
    <property type="protein sequence ID" value="BAX81975.1"/>
    <property type="molecule type" value="Genomic_DNA"/>
</dbReference>
<keyword evidence="4" id="KW-1185">Reference proteome</keyword>
<dbReference type="AlphaFoldDB" id="A0A1Y1CNP1"/>
<reference evidence="3 4" key="1">
    <citation type="journal article" date="2018" name="Mar. Genomics">
        <title>Complete genome sequence of Marinifilaceae bacterium strain SPP2, isolated from the Antarctic marine sediment.</title>
        <authorList>
            <person name="Watanabe M."/>
            <person name="Kojima H."/>
            <person name="Fukui M."/>
        </authorList>
    </citation>
    <scope>NUCLEOTIDE SEQUENCE [LARGE SCALE GENOMIC DNA]</scope>
    <source>
        <strain evidence="3 4">SPP2</strain>
    </source>
</reference>
<dbReference type="KEGG" id="mbas:ALGA_3683"/>
<gene>
    <name evidence="3" type="ORF">ALGA_3683</name>
</gene>
<evidence type="ECO:0000313" key="3">
    <source>
        <dbReference type="EMBL" id="BAX81975.1"/>
    </source>
</evidence>
<sequence>MNNRKDMQLNEEFSNQVVLPDQLAPIEVQEFEALENKYKLINQIGSAIVLVFALIGFFLFTQISSGNIPITVVIAVPFIFAVLFIGKLAFIILGFPKKGYLLREQDVSYRSGLFIYKLTTIPFNRIQHVEVSQNMIEKSFGLSRVKVFTAGGSVSDLSIPGLLPDKAHQIESFLLSKVSKHE</sequence>
<organism evidence="3 4">
    <name type="scientific">Labilibaculum antarcticum</name>
    <dbReference type="NCBI Taxonomy" id="1717717"/>
    <lineage>
        <taxon>Bacteria</taxon>
        <taxon>Pseudomonadati</taxon>
        <taxon>Bacteroidota</taxon>
        <taxon>Bacteroidia</taxon>
        <taxon>Marinilabiliales</taxon>
        <taxon>Marinifilaceae</taxon>
        <taxon>Labilibaculum</taxon>
    </lineage>
</organism>
<evidence type="ECO:0000313" key="4">
    <source>
        <dbReference type="Proteomes" id="UP000218267"/>
    </source>
</evidence>
<feature type="transmembrane region" description="Helical" evidence="1">
    <location>
        <begin position="70"/>
        <end position="95"/>
    </location>
</feature>
<protein>
    <recommendedName>
        <fullName evidence="2">YdbS-like PH domain-containing protein</fullName>
    </recommendedName>
</protein>
<dbReference type="PANTHER" id="PTHR34473">
    <property type="entry name" value="UPF0699 TRANSMEMBRANE PROTEIN YDBS"/>
    <property type="match status" value="1"/>
</dbReference>
<dbReference type="Pfam" id="PF03703">
    <property type="entry name" value="bPH_2"/>
    <property type="match status" value="1"/>
</dbReference>
<dbReference type="InterPro" id="IPR005182">
    <property type="entry name" value="YdbS-like_PH"/>
</dbReference>
<proteinExistence type="predicted"/>
<keyword evidence="1" id="KW-0472">Membrane</keyword>
<feature type="transmembrane region" description="Helical" evidence="1">
    <location>
        <begin position="44"/>
        <end position="64"/>
    </location>
</feature>
<reference evidence="4" key="2">
    <citation type="journal article" date="2020" name="Antonie Van Leeuwenhoek">
        <title>Labilibaculum antarcticum sp. nov., a novel facultative anaerobic, psychrotorelant bacterium isolated from marine sediment of Antarctica.</title>
        <authorList>
            <person name="Watanabe M."/>
            <person name="Kojima H."/>
            <person name="Fukui M."/>
        </authorList>
    </citation>
    <scope>NUCLEOTIDE SEQUENCE [LARGE SCALE GENOMIC DNA]</scope>
    <source>
        <strain evidence="4">SPP2</strain>
    </source>
</reference>
<feature type="domain" description="YdbS-like PH" evidence="2">
    <location>
        <begin position="99"/>
        <end position="172"/>
    </location>
</feature>
<name>A0A1Y1CNP1_9BACT</name>
<dbReference type="PANTHER" id="PTHR34473:SF2">
    <property type="entry name" value="UPF0699 TRANSMEMBRANE PROTEIN YDBT"/>
    <property type="match status" value="1"/>
</dbReference>
<keyword evidence="1" id="KW-0812">Transmembrane</keyword>
<keyword evidence="1" id="KW-1133">Transmembrane helix</keyword>
<evidence type="ECO:0000256" key="1">
    <source>
        <dbReference type="SAM" id="Phobius"/>
    </source>
</evidence>
<evidence type="ECO:0000259" key="2">
    <source>
        <dbReference type="Pfam" id="PF03703"/>
    </source>
</evidence>
<accession>A0A1Y1CNP1</accession>
<dbReference type="Proteomes" id="UP000218267">
    <property type="component" value="Chromosome"/>
</dbReference>